<evidence type="ECO:0000313" key="2">
    <source>
        <dbReference type="Proteomes" id="UP000091857"/>
    </source>
</evidence>
<accession>A0ACB7I5R2</accession>
<dbReference type="Proteomes" id="UP000091857">
    <property type="component" value="Chromosome 3"/>
</dbReference>
<keyword evidence="2" id="KW-1185">Reference proteome</keyword>
<comment type="caution">
    <text evidence="1">The sequence shown here is derived from an EMBL/GenBank/DDBJ whole genome shotgun (WGS) entry which is preliminary data.</text>
</comment>
<protein>
    <submittedName>
        <fullName evidence="1">Uncharacterized protein</fullName>
    </submittedName>
</protein>
<proteinExistence type="predicted"/>
<dbReference type="EMBL" id="CM004389">
    <property type="protein sequence ID" value="KAG8658406.1"/>
    <property type="molecule type" value="Genomic_DNA"/>
</dbReference>
<sequence>MASYLFYHKKEGSISEIAKSDSQELTSGFGRTKNWKRLARSHNSQSSSVAIREINPAIELPLPLPQKRVVVSSLHPLSPSPSQFSQEHTTFTSTSVEFKKPRFGDANIWERLDRSLASYNWISLYQHANLSHLDDLGSNHRPFLLNLYPSTSKAKRFFWFDSRWTSKSEAFAIISEAWNANGTASSLFNVFSKLKACKHALVSWDKLQNSNSRIWIIQLQDMISRCKNSSPSCDFDRLHFLESELASEVRREEQF</sequence>
<reference evidence="2" key="1">
    <citation type="journal article" date="2016" name="Nat. Biotechnol.">
        <title>Sequencing wild and cultivated cassava and related species reveals extensive interspecific hybridization and genetic diversity.</title>
        <authorList>
            <person name="Bredeson J.V."/>
            <person name="Lyons J.B."/>
            <person name="Prochnik S.E."/>
            <person name="Wu G.A."/>
            <person name="Ha C.M."/>
            <person name="Edsinger-Gonzales E."/>
            <person name="Grimwood J."/>
            <person name="Schmutz J."/>
            <person name="Rabbi I.Y."/>
            <person name="Egesi C."/>
            <person name="Nauluvula P."/>
            <person name="Lebot V."/>
            <person name="Ndunguru J."/>
            <person name="Mkamilo G."/>
            <person name="Bart R.S."/>
            <person name="Setter T.L."/>
            <person name="Gleadow R.M."/>
            <person name="Kulakow P."/>
            <person name="Ferguson M.E."/>
            <person name="Rounsley S."/>
            <person name="Rokhsar D.S."/>
        </authorList>
    </citation>
    <scope>NUCLEOTIDE SEQUENCE [LARGE SCALE GENOMIC DNA]</scope>
    <source>
        <strain evidence="2">cv. AM560-2</strain>
    </source>
</reference>
<evidence type="ECO:0000313" key="1">
    <source>
        <dbReference type="EMBL" id="KAG8658406.1"/>
    </source>
</evidence>
<organism evidence="1 2">
    <name type="scientific">Manihot esculenta</name>
    <name type="common">Cassava</name>
    <name type="synonym">Jatropha manihot</name>
    <dbReference type="NCBI Taxonomy" id="3983"/>
    <lineage>
        <taxon>Eukaryota</taxon>
        <taxon>Viridiplantae</taxon>
        <taxon>Streptophyta</taxon>
        <taxon>Embryophyta</taxon>
        <taxon>Tracheophyta</taxon>
        <taxon>Spermatophyta</taxon>
        <taxon>Magnoliopsida</taxon>
        <taxon>eudicotyledons</taxon>
        <taxon>Gunneridae</taxon>
        <taxon>Pentapetalae</taxon>
        <taxon>rosids</taxon>
        <taxon>fabids</taxon>
        <taxon>Malpighiales</taxon>
        <taxon>Euphorbiaceae</taxon>
        <taxon>Crotonoideae</taxon>
        <taxon>Manihoteae</taxon>
        <taxon>Manihot</taxon>
    </lineage>
</organism>
<name>A0ACB7I5R2_MANES</name>
<gene>
    <name evidence="1" type="ORF">MANES_03G145466v8</name>
</gene>